<dbReference type="PANTHER" id="PTHR38664:SF1">
    <property type="entry name" value="SLR0058 PROTEIN"/>
    <property type="match status" value="1"/>
</dbReference>
<organism evidence="3 4">
    <name type="scientific">Ramlibacter rhizophilus</name>
    <dbReference type="NCBI Taxonomy" id="1781167"/>
    <lineage>
        <taxon>Bacteria</taxon>
        <taxon>Pseudomonadati</taxon>
        <taxon>Pseudomonadota</taxon>
        <taxon>Betaproteobacteria</taxon>
        <taxon>Burkholderiales</taxon>
        <taxon>Comamonadaceae</taxon>
        <taxon>Ramlibacter</taxon>
    </lineage>
</organism>
<reference evidence="3 4" key="1">
    <citation type="submission" date="2019-03" db="EMBL/GenBank/DDBJ databases">
        <title>Ramlibacter rhizophilus CCTCC AB2015357, whole genome shotgun sequence.</title>
        <authorList>
            <person name="Zhang X."/>
            <person name="Feng G."/>
            <person name="Zhu H."/>
        </authorList>
    </citation>
    <scope>NUCLEOTIDE SEQUENCE [LARGE SCALE GENOMIC DNA]</scope>
    <source>
        <strain evidence="3 4">CCTCC AB2015357</strain>
    </source>
</reference>
<evidence type="ECO:0000256" key="1">
    <source>
        <dbReference type="SAM" id="MobiDB-lite"/>
    </source>
</evidence>
<keyword evidence="2" id="KW-0732">Signal</keyword>
<dbReference type="PANTHER" id="PTHR38664">
    <property type="entry name" value="SLR0058 PROTEIN"/>
    <property type="match status" value="1"/>
</dbReference>
<accession>A0A4Z0BML7</accession>
<dbReference type="OrthoDB" id="5801582at2"/>
<dbReference type="AlphaFoldDB" id="A0A4Z0BML7"/>
<dbReference type="NCBIfam" id="TIGR01837">
    <property type="entry name" value="PHA_granule_1"/>
    <property type="match status" value="1"/>
</dbReference>
<proteinExistence type="predicted"/>
<keyword evidence="4" id="KW-1185">Reference proteome</keyword>
<protein>
    <submittedName>
        <fullName evidence="3">Poly(Hydroxyalkanoate) granule-associated protein</fullName>
    </submittedName>
</protein>
<comment type="caution">
    <text evidence="3">The sequence shown here is derived from an EMBL/GenBank/DDBJ whole genome shotgun (WGS) entry which is preliminary data.</text>
</comment>
<dbReference type="Proteomes" id="UP000297564">
    <property type="component" value="Unassembled WGS sequence"/>
</dbReference>
<evidence type="ECO:0000313" key="4">
    <source>
        <dbReference type="Proteomes" id="UP000297564"/>
    </source>
</evidence>
<dbReference type="EMBL" id="SMLL01000004">
    <property type="protein sequence ID" value="TFY99659.1"/>
    <property type="molecule type" value="Genomic_DNA"/>
</dbReference>
<feature type="region of interest" description="Disordered" evidence="1">
    <location>
        <begin position="41"/>
        <end position="69"/>
    </location>
</feature>
<feature type="region of interest" description="Disordered" evidence="1">
    <location>
        <begin position="179"/>
        <end position="210"/>
    </location>
</feature>
<name>A0A4Z0BML7_9BURK</name>
<sequence length="210" mass="22928">MTSRYLLMSRRSAIMTATHSWAALQASRPGHLADATQSTAEGVFMNPDPDRPDPQSPDNESGPESPRQSARRIWLAGLGALSRAQAEGGKLFDTLVQEGQTLQRRTNERVSQASARVSEAAADLSGRATGGLGRLESLIEERLAKRLARLGLPDREEFEALRRRVETLENEVDELLDTLERYEGDSAPAARRRAAGSRRADPDAPVSPEA</sequence>
<gene>
    <name evidence="3" type="ORF">EZ242_10965</name>
</gene>
<evidence type="ECO:0000256" key="2">
    <source>
        <dbReference type="SAM" id="SignalP"/>
    </source>
</evidence>
<feature type="signal peptide" evidence="2">
    <location>
        <begin position="1"/>
        <end position="22"/>
    </location>
</feature>
<dbReference type="Pfam" id="PF05597">
    <property type="entry name" value="Phasin"/>
    <property type="match status" value="1"/>
</dbReference>
<feature type="chain" id="PRO_5021333139" evidence="2">
    <location>
        <begin position="23"/>
        <end position="210"/>
    </location>
</feature>
<dbReference type="InterPro" id="IPR008769">
    <property type="entry name" value="PhaF_PhaI"/>
</dbReference>
<evidence type="ECO:0000313" key="3">
    <source>
        <dbReference type="EMBL" id="TFY99659.1"/>
    </source>
</evidence>